<dbReference type="GO" id="GO:0008641">
    <property type="term" value="F:ubiquitin-like modifier activating enzyme activity"/>
    <property type="evidence" value="ECO:0007669"/>
    <property type="project" value="InterPro"/>
</dbReference>
<feature type="domain" description="Rhodanese" evidence="4">
    <location>
        <begin position="317"/>
        <end position="405"/>
    </location>
</feature>
<dbReference type="InterPro" id="IPR001763">
    <property type="entry name" value="Rhodanese-like_dom"/>
</dbReference>
<sequence length="407" mass="43087">MREVSVSSPVPLVEPGARLAPERLARYSRQLALPGFDDVAQRRLANARVLVIGAGGLGSASVPYLASAGVGTIGVIDTDVVELSNLHRQIVHGVADIGRSKLDSIADTVAGIDPATTIIRHDVRVDSSNILDILADYDVLLDGSDNFPTRYLANDAAALTGKPLVWGAILQYHGQVGVAWAGHGPTYRDLFPTPPAPGTIPSCSEGGVLPSVCAVVGAIMGAEAIKLITGIGRPLLGTVTTYDALSGRFREIDFAADPDSSPITELIDYEAFCGISSEPVRGDEKSAVGSDLEPNFEPGFDPGFEIDARRLADLLADGDPIQLIDIREPYERAIAAIEPSELIPLGTLVHRIDEIRRDIPVVLYCHTGVRSASALAFLRESGFHNASHLVGGIDSYSATVSPALVRY</sequence>
<dbReference type="InterPro" id="IPR036873">
    <property type="entry name" value="Rhodanese-like_dom_sf"/>
</dbReference>
<dbReference type="Pfam" id="PF00581">
    <property type="entry name" value="Rhodanese"/>
    <property type="match status" value="1"/>
</dbReference>
<accession>A0A4R8VAF4</accession>
<evidence type="ECO:0000256" key="1">
    <source>
        <dbReference type="ARBA" id="ARBA00022679"/>
    </source>
</evidence>
<dbReference type="PANTHER" id="PTHR10953:SF102">
    <property type="entry name" value="ADENYLYLTRANSFERASE AND SULFURTRANSFERASE MOCS3"/>
    <property type="match status" value="1"/>
</dbReference>
<protein>
    <submittedName>
        <fullName evidence="5">Molybdopterin biosynthesis protein MoeB</fullName>
    </submittedName>
</protein>
<dbReference type="SMART" id="SM00450">
    <property type="entry name" value="RHOD"/>
    <property type="match status" value="1"/>
</dbReference>
<reference evidence="5 6" key="1">
    <citation type="submission" date="2019-03" db="EMBL/GenBank/DDBJ databases">
        <title>Genomics of glacier-inhabiting Cryobacterium strains.</title>
        <authorList>
            <person name="Liu Q."/>
            <person name="Xin Y.-H."/>
        </authorList>
    </citation>
    <scope>NUCLEOTIDE SEQUENCE [LARGE SCALE GENOMIC DNA]</scope>
    <source>
        <strain evidence="5 6">CGMCC 1.10440</strain>
    </source>
</reference>
<dbReference type="Proteomes" id="UP000298488">
    <property type="component" value="Unassembled WGS sequence"/>
</dbReference>
<keyword evidence="3" id="KW-0067">ATP-binding</keyword>
<dbReference type="GO" id="GO:0008146">
    <property type="term" value="F:sulfotransferase activity"/>
    <property type="evidence" value="ECO:0007669"/>
    <property type="project" value="TreeGrafter"/>
</dbReference>
<dbReference type="Pfam" id="PF00899">
    <property type="entry name" value="ThiF"/>
    <property type="match status" value="1"/>
</dbReference>
<dbReference type="CDD" id="cd00757">
    <property type="entry name" value="ThiF_MoeB_HesA_family"/>
    <property type="match status" value="1"/>
</dbReference>
<evidence type="ECO:0000313" key="5">
    <source>
        <dbReference type="EMBL" id="TFB80221.1"/>
    </source>
</evidence>
<keyword evidence="6" id="KW-1185">Reference proteome</keyword>
<evidence type="ECO:0000256" key="3">
    <source>
        <dbReference type="ARBA" id="ARBA00022840"/>
    </source>
</evidence>
<keyword evidence="1" id="KW-0808">Transferase</keyword>
<dbReference type="GO" id="GO:0016779">
    <property type="term" value="F:nucleotidyltransferase activity"/>
    <property type="evidence" value="ECO:0007669"/>
    <property type="project" value="TreeGrafter"/>
</dbReference>
<dbReference type="EMBL" id="SOFI01000003">
    <property type="protein sequence ID" value="TFB80221.1"/>
    <property type="molecule type" value="Genomic_DNA"/>
</dbReference>
<dbReference type="GO" id="GO:0004792">
    <property type="term" value="F:thiosulfate-cyanide sulfurtransferase activity"/>
    <property type="evidence" value="ECO:0007669"/>
    <property type="project" value="TreeGrafter"/>
</dbReference>
<dbReference type="GO" id="GO:0005829">
    <property type="term" value="C:cytosol"/>
    <property type="evidence" value="ECO:0007669"/>
    <property type="project" value="TreeGrafter"/>
</dbReference>
<dbReference type="PANTHER" id="PTHR10953">
    <property type="entry name" value="UBIQUITIN-ACTIVATING ENZYME E1"/>
    <property type="match status" value="1"/>
</dbReference>
<gene>
    <name evidence="5" type="ORF">E3N84_09370</name>
</gene>
<organism evidence="5 6">
    <name type="scientific">Terrimesophilobacter mesophilus</name>
    <dbReference type="NCBI Taxonomy" id="433647"/>
    <lineage>
        <taxon>Bacteria</taxon>
        <taxon>Bacillati</taxon>
        <taxon>Actinomycetota</taxon>
        <taxon>Actinomycetes</taxon>
        <taxon>Micrococcales</taxon>
        <taxon>Microbacteriaceae</taxon>
        <taxon>Terrimesophilobacter</taxon>
    </lineage>
</organism>
<dbReference type="InterPro" id="IPR035985">
    <property type="entry name" value="Ubiquitin-activating_enz"/>
</dbReference>
<dbReference type="AlphaFoldDB" id="A0A4R8VAF4"/>
<keyword evidence="2" id="KW-0547">Nucleotide-binding</keyword>
<comment type="caution">
    <text evidence="5">The sequence shown here is derived from an EMBL/GenBank/DDBJ whole genome shotgun (WGS) entry which is preliminary data.</text>
</comment>
<dbReference type="SUPFAM" id="SSF69572">
    <property type="entry name" value="Activating enzymes of the ubiquitin-like proteins"/>
    <property type="match status" value="1"/>
</dbReference>
<proteinExistence type="predicted"/>
<name>A0A4R8VAF4_9MICO</name>
<evidence type="ECO:0000256" key="2">
    <source>
        <dbReference type="ARBA" id="ARBA00022741"/>
    </source>
</evidence>
<dbReference type="PROSITE" id="PS50206">
    <property type="entry name" value="RHODANESE_3"/>
    <property type="match status" value="1"/>
</dbReference>
<dbReference type="OrthoDB" id="9804286at2"/>
<dbReference type="InterPro" id="IPR045886">
    <property type="entry name" value="ThiF/MoeB/HesA"/>
</dbReference>
<evidence type="ECO:0000313" key="6">
    <source>
        <dbReference type="Proteomes" id="UP000298488"/>
    </source>
</evidence>
<dbReference type="Gene3D" id="3.40.250.10">
    <property type="entry name" value="Rhodanese-like domain"/>
    <property type="match status" value="1"/>
</dbReference>
<dbReference type="Gene3D" id="3.40.50.720">
    <property type="entry name" value="NAD(P)-binding Rossmann-like Domain"/>
    <property type="match status" value="1"/>
</dbReference>
<dbReference type="FunFam" id="3.40.50.720:FF:000033">
    <property type="entry name" value="Adenylyltransferase and sulfurtransferase MOCS3"/>
    <property type="match status" value="1"/>
</dbReference>
<dbReference type="InterPro" id="IPR000594">
    <property type="entry name" value="ThiF_NAD_FAD-bd"/>
</dbReference>
<evidence type="ECO:0000259" key="4">
    <source>
        <dbReference type="PROSITE" id="PS50206"/>
    </source>
</evidence>
<dbReference type="GO" id="GO:0005524">
    <property type="term" value="F:ATP binding"/>
    <property type="evidence" value="ECO:0007669"/>
    <property type="project" value="UniProtKB-KW"/>
</dbReference>